<evidence type="ECO:0000313" key="2">
    <source>
        <dbReference type="EMBL" id="GBR74504.1"/>
    </source>
</evidence>
<dbReference type="Proteomes" id="UP000269352">
    <property type="component" value="Unassembled WGS sequence"/>
</dbReference>
<keyword evidence="1" id="KW-0812">Transmembrane</keyword>
<name>A0A388TCX0_TERA1</name>
<evidence type="ECO:0000256" key="1">
    <source>
        <dbReference type="SAM" id="Phobius"/>
    </source>
</evidence>
<keyword evidence="1" id="KW-0472">Membrane</keyword>
<comment type="caution">
    <text evidence="2">The sequence shown here is derived from an EMBL/GenBank/DDBJ whole genome shotgun (WGS) entry which is preliminary data.</text>
</comment>
<keyword evidence="1" id="KW-1133">Transmembrane helix</keyword>
<evidence type="ECO:0000313" key="3">
    <source>
        <dbReference type="Proteomes" id="UP000269352"/>
    </source>
</evidence>
<feature type="transmembrane region" description="Helical" evidence="1">
    <location>
        <begin position="56"/>
        <end position="81"/>
    </location>
</feature>
<accession>A0A388TCX0</accession>
<organism evidence="2 3">
    <name type="scientific">Termititenax aidoneus</name>
    <dbReference type="NCBI Taxonomy" id="2218524"/>
    <lineage>
        <taxon>Bacteria</taxon>
        <taxon>Bacillati</taxon>
        <taxon>Candidatus Margulisiibacteriota</taxon>
        <taxon>Candidatus Termititenacia</taxon>
        <taxon>Candidatus Termititenacales</taxon>
        <taxon>Candidatus Termititenacaceae</taxon>
        <taxon>Candidatus Termititenax</taxon>
    </lineage>
</organism>
<protein>
    <submittedName>
        <fullName evidence="2">Uncharacterized protein</fullName>
    </submittedName>
</protein>
<sequence>MSDNNTPQGRSELRKSILEAVSGKEDVISSFNGEKKTPKLTLDKNIEPRAFGLGYLFWNFFGGLFFGFGLMIMAIITVWVLSNYNEVRAITNLFGKLIGILMALGK</sequence>
<dbReference type="AlphaFoldDB" id="A0A388TCX0"/>
<proteinExistence type="predicted"/>
<reference evidence="2 3" key="1">
    <citation type="journal article" date="2019" name="ISME J.">
        <title>Genome analyses of uncultured TG2/ZB3 bacteria in 'Margulisbacteria' specifically attached to ectosymbiotic spirochetes of protists in the termite gut.</title>
        <authorList>
            <person name="Utami Y.D."/>
            <person name="Kuwahara H."/>
            <person name="Igai K."/>
            <person name="Murakami T."/>
            <person name="Sugaya K."/>
            <person name="Morikawa T."/>
            <person name="Nagura Y."/>
            <person name="Yuki M."/>
            <person name="Deevong P."/>
            <person name="Inoue T."/>
            <person name="Kihara K."/>
            <person name="Lo N."/>
            <person name="Yamada A."/>
            <person name="Ohkuma M."/>
            <person name="Hongoh Y."/>
        </authorList>
    </citation>
    <scope>NUCLEOTIDE SEQUENCE [LARGE SCALE GENOMIC DNA]</scope>
    <source>
        <strain evidence="2">NkOx7-01</strain>
    </source>
</reference>
<dbReference type="EMBL" id="BGZN01000050">
    <property type="protein sequence ID" value="GBR74504.1"/>
    <property type="molecule type" value="Genomic_DNA"/>
</dbReference>
<keyword evidence="3" id="KW-1185">Reference proteome</keyword>
<gene>
    <name evidence="2" type="ORF">NO1_1666</name>
</gene>